<sequence length="33" mass="3753">CVRDMPLTVVIDSRGENLYESGPAAYRESLRVR</sequence>
<dbReference type="AlphaFoldDB" id="A0A0D8J1J1"/>
<gene>
    <name evidence="1" type="ORF">TQ39_07270</name>
</gene>
<keyword evidence="2" id="KW-1185">Reference proteome</keyword>
<accession>A0A0D8J1J1</accession>
<evidence type="ECO:0000313" key="2">
    <source>
        <dbReference type="Proteomes" id="UP000032483"/>
    </source>
</evidence>
<feature type="non-terminal residue" evidence="1">
    <location>
        <position position="1"/>
    </location>
</feature>
<dbReference type="EMBL" id="JXXK01000007">
    <property type="protein sequence ID" value="KJF40411.1"/>
    <property type="molecule type" value="Genomic_DNA"/>
</dbReference>
<evidence type="ECO:0000313" key="1">
    <source>
        <dbReference type="EMBL" id="KJF40411.1"/>
    </source>
</evidence>
<dbReference type="Proteomes" id="UP000032483">
    <property type="component" value="Unassembled WGS sequence"/>
</dbReference>
<organism evidence="1 2">
    <name type="scientific">Ruthenibacterium lactatiformans</name>
    <dbReference type="NCBI Taxonomy" id="1550024"/>
    <lineage>
        <taxon>Bacteria</taxon>
        <taxon>Bacillati</taxon>
        <taxon>Bacillota</taxon>
        <taxon>Clostridia</taxon>
        <taxon>Eubacteriales</taxon>
        <taxon>Oscillospiraceae</taxon>
        <taxon>Ruthenibacterium</taxon>
    </lineage>
</organism>
<name>A0A0D8J1J1_9FIRM</name>
<reference evidence="1" key="1">
    <citation type="submission" date="2015-02" db="EMBL/GenBank/DDBJ databases">
        <title>A novel member of the family Ruminococcaceae isolated from human feces.</title>
        <authorList>
            <person name="Shkoporov A.N."/>
            <person name="Chaplin A.V."/>
            <person name="Motuzova O.V."/>
            <person name="Kafarskaia L.I."/>
            <person name="Khokhlova E.V."/>
            <person name="Efimov B.A."/>
        </authorList>
    </citation>
    <scope>NUCLEOTIDE SEQUENCE [LARGE SCALE GENOMIC DNA]</scope>
    <source>
        <strain evidence="1">585-1</strain>
    </source>
</reference>
<comment type="caution">
    <text evidence="1">The sequence shown here is derived from an EMBL/GenBank/DDBJ whole genome shotgun (WGS) entry which is preliminary data.</text>
</comment>
<protein>
    <submittedName>
        <fullName evidence="1">Fumarate hydratase</fullName>
    </submittedName>
</protein>
<proteinExistence type="predicted"/>